<gene>
    <name evidence="5" type="ORF">HUK65_04925</name>
</gene>
<organism evidence="5 6">
    <name type="scientific">Rhabdonatronobacter sediminivivens</name>
    <dbReference type="NCBI Taxonomy" id="2743469"/>
    <lineage>
        <taxon>Bacteria</taxon>
        <taxon>Pseudomonadati</taxon>
        <taxon>Pseudomonadota</taxon>
        <taxon>Alphaproteobacteria</taxon>
        <taxon>Rhodobacterales</taxon>
        <taxon>Paracoccaceae</taxon>
        <taxon>Rhabdonatronobacter</taxon>
    </lineage>
</organism>
<name>A0A7Z0HYQ0_9RHOB</name>
<dbReference type="Pfam" id="PF01546">
    <property type="entry name" value="Peptidase_M20"/>
    <property type="match status" value="1"/>
</dbReference>
<dbReference type="GO" id="GO:0006508">
    <property type="term" value="P:proteolysis"/>
    <property type="evidence" value="ECO:0007669"/>
    <property type="project" value="UniProtKB-KW"/>
</dbReference>
<keyword evidence="1" id="KW-0645">Protease</keyword>
<dbReference type="SUPFAM" id="SSF53187">
    <property type="entry name" value="Zn-dependent exopeptidases"/>
    <property type="match status" value="1"/>
</dbReference>
<dbReference type="GO" id="GO:0008233">
    <property type="term" value="F:peptidase activity"/>
    <property type="evidence" value="ECO:0007669"/>
    <property type="project" value="UniProtKB-KW"/>
</dbReference>
<protein>
    <submittedName>
        <fullName evidence="5">M20 family metallopeptidase</fullName>
    </submittedName>
</protein>
<dbReference type="NCBIfam" id="NF005478">
    <property type="entry name" value="PRK07079.1"/>
    <property type="match status" value="1"/>
</dbReference>
<dbReference type="Gene3D" id="3.30.70.360">
    <property type="match status" value="1"/>
</dbReference>
<sequence length="464" mass="49789">MSRQDALDHAAQDIDTGPFLQDLATLIAVPTESQNPNRGDALRHYLEVTLRPMLEGMGYSVTLHDNPLGLPFPLLLAERHEADSLPTVLTYGHGDVILGQEGQWAENRDPWRMEQVGDRVYGRGAADNKGQHFTNIRALGHVMAARGGALGFNSKILIETAEEAGSPGLAEFCKAQAKALAADVLIASDGPRIDPGRPTVFLGTRGALNFALKVDLRAGAHHSGNWGGLLANPAVMLAQALASITDARGAIRIPEWRPDSLTPDVRAALADITLPTHPDLPQINRDWGEPELTPEERVFGWNSFEVLALHAGTPERPVNAIPGSAVAHCQLRYVVGTDADDILPALRRHLDRAGFPQVQVDATRETLFHATRAPLDSPWVRLAAASIAATTGQSPALMPNLGGSLPNECFAETLALPTVWVPHSYGGCSQHAPNEHALLPLLRDSLQIMTGIFWDVGEGGPPAP</sequence>
<dbReference type="Gene3D" id="3.40.630.10">
    <property type="entry name" value="Zn peptidases"/>
    <property type="match status" value="1"/>
</dbReference>
<dbReference type="PANTHER" id="PTHR43270">
    <property type="entry name" value="BETA-ALA-HIS DIPEPTIDASE"/>
    <property type="match status" value="1"/>
</dbReference>
<evidence type="ECO:0000256" key="2">
    <source>
        <dbReference type="ARBA" id="ARBA00022723"/>
    </source>
</evidence>
<dbReference type="Pfam" id="PF07687">
    <property type="entry name" value="M20_dimer"/>
    <property type="match status" value="1"/>
</dbReference>
<keyword evidence="2" id="KW-0479">Metal-binding</keyword>
<keyword evidence="3" id="KW-0378">Hydrolase</keyword>
<dbReference type="InterPro" id="IPR002933">
    <property type="entry name" value="Peptidase_M20"/>
</dbReference>
<reference evidence="5 6" key="1">
    <citation type="journal article" date="2000" name="Arch. Microbiol.">
        <title>Rhodobaca bogoriensis gen. nov. and sp. nov., an alkaliphilic purple nonsulfur bacterium from African Rift Valley soda lakes.</title>
        <authorList>
            <person name="Milford A.D."/>
            <person name="Achenbach L.A."/>
            <person name="Jung D.O."/>
            <person name="Madigan M.T."/>
        </authorList>
    </citation>
    <scope>NUCLEOTIDE SEQUENCE [LARGE SCALE GENOMIC DNA]</scope>
    <source>
        <strain evidence="5 6">2376</strain>
    </source>
</reference>
<accession>A0A7Z0HYQ0</accession>
<dbReference type="InterPro" id="IPR051458">
    <property type="entry name" value="Cyt/Met_Dipeptidase"/>
</dbReference>
<dbReference type="Proteomes" id="UP000529417">
    <property type="component" value="Unassembled WGS sequence"/>
</dbReference>
<evidence type="ECO:0000256" key="1">
    <source>
        <dbReference type="ARBA" id="ARBA00022670"/>
    </source>
</evidence>
<comment type="caution">
    <text evidence="5">The sequence shown here is derived from an EMBL/GenBank/DDBJ whole genome shotgun (WGS) entry which is preliminary data.</text>
</comment>
<dbReference type="AlphaFoldDB" id="A0A7Z0HYQ0"/>
<evidence type="ECO:0000313" key="6">
    <source>
        <dbReference type="Proteomes" id="UP000529417"/>
    </source>
</evidence>
<dbReference type="GO" id="GO:0046872">
    <property type="term" value="F:metal ion binding"/>
    <property type="evidence" value="ECO:0007669"/>
    <property type="project" value="UniProtKB-KW"/>
</dbReference>
<feature type="domain" description="Peptidase M20 dimerisation" evidence="4">
    <location>
        <begin position="203"/>
        <end position="353"/>
    </location>
</feature>
<keyword evidence="6" id="KW-1185">Reference proteome</keyword>
<dbReference type="RefSeq" id="WP_179905032.1">
    <property type="nucleotide sequence ID" value="NZ_JACBXS010000007.1"/>
</dbReference>
<evidence type="ECO:0000259" key="4">
    <source>
        <dbReference type="Pfam" id="PF07687"/>
    </source>
</evidence>
<dbReference type="EMBL" id="JACBXS010000007">
    <property type="protein sequence ID" value="NYS24329.1"/>
    <property type="molecule type" value="Genomic_DNA"/>
</dbReference>
<evidence type="ECO:0000313" key="5">
    <source>
        <dbReference type="EMBL" id="NYS24329.1"/>
    </source>
</evidence>
<proteinExistence type="predicted"/>
<dbReference type="PANTHER" id="PTHR43270:SF12">
    <property type="entry name" value="SUCCINYL-DIAMINOPIMELATE DESUCCINYLASE"/>
    <property type="match status" value="1"/>
</dbReference>
<dbReference type="InterPro" id="IPR011650">
    <property type="entry name" value="Peptidase_M20_dimer"/>
</dbReference>
<evidence type="ECO:0000256" key="3">
    <source>
        <dbReference type="ARBA" id="ARBA00022801"/>
    </source>
</evidence>